<dbReference type="GO" id="GO:0006355">
    <property type="term" value="P:regulation of DNA-templated transcription"/>
    <property type="evidence" value="ECO:0007669"/>
    <property type="project" value="InterPro"/>
</dbReference>
<evidence type="ECO:0000256" key="7">
    <source>
        <dbReference type="ARBA" id="ARBA00024867"/>
    </source>
</evidence>
<evidence type="ECO:0000313" key="12">
    <source>
        <dbReference type="EMBL" id="RGV78685.1"/>
    </source>
</evidence>
<dbReference type="InterPro" id="IPR001867">
    <property type="entry name" value="OmpR/PhoB-type_DNA-bd"/>
</dbReference>
<dbReference type="Gene3D" id="3.40.50.2300">
    <property type="match status" value="1"/>
</dbReference>
<evidence type="ECO:0000256" key="5">
    <source>
        <dbReference type="ARBA" id="ARBA00023125"/>
    </source>
</evidence>
<evidence type="ECO:0000313" key="13">
    <source>
        <dbReference type="Proteomes" id="UP000284543"/>
    </source>
</evidence>
<evidence type="ECO:0000256" key="8">
    <source>
        <dbReference type="PROSITE-ProRule" id="PRU00169"/>
    </source>
</evidence>
<accession>A0A412ZEQ4</accession>
<name>A0A412ZEQ4_9FIRM</name>
<dbReference type="CDD" id="cd00383">
    <property type="entry name" value="trans_reg_C"/>
    <property type="match status" value="1"/>
</dbReference>
<dbReference type="AlphaFoldDB" id="A0A412ZEQ4"/>
<evidence type="ECO:0000256" key="9">
    <source>
        <dbReference type="PROSITE-ProRule" id="PRU01091"/>
    </source>
</evidence>
<dbReference type="GO" id="GO:0000156">
    <property type="term" value="F:phosphorelay response regulator activity"/>
    <property type="evidence" value="ECO:0007669"/>
    <property type="project" value="TreeGrafter"/>
</dbReference>
<keyword evidence="3" id="KW-0902">Two-component regulatory system</keyword>
<dbReference type="InterPro" id="IPR001789">
    <property type="entry name" value="Sig_transdc_resp-reg_receiver"/>
</dbReference>
<protein>
    <recommendedName>
        <fullName evidence="1">Stage 0 sporulation protein A homolog</fullName>
    </recommendedName>
</protein>
<dbReference type="Gene3D" id="6.10.250.690">
    <property type="match status" value="1"/>
</dbReference>
<dbReference type="SMART" id="SM00448">
    <property type="entry name" value="REC"/>
    <property type="match status" value="1"/>
</dbReference>
<dbReference type="SUPFAM" id="SSF52172">
    <property type="entry name" value="CheY-like"/>
    <property type="match status" value="1"/>
</dbReference>
<feature type="modified residue" description="4-aspartylphosphate" evidence="8">
    <location>
        <position position="53"/>
    </location>
</feature>
<keyword evidence="5 9" id="KW-0238">DNA-binding</keyword>
<feature type="domain" description="OmpR/PhoB-type" evidence="11">
    <location>
        <begin position="128"/>
        <end position="227"/>
    </location>
</feature>
<dbReference type="SMART" id="SM00862">
    <property type="entry name" value="Trans_reg_C"/>
    <property type="match status" value="1"/>
</dbReference>
<comment type="function">
    <text evidence="7">May play the central regulatory role in sporulation. It may be an element of the effector pathway responsible for the activation of sporulation genes in response to nutritional stress. Spo0A may act in concert with spo0H (a sigma factor) to control the expression of some genes that are critical to the sporulation process.</text>
</comment>
<feature type="DNA-binding region" description="OmpR/PhoB-type" evidence="9">
    <location>
        <begin position="128"/>
        <end position="227"/>
    </location>
</feature>
<dbReference type="Pfam" id="PF00072">
    <property type="entry name" value="Response_reg"/>
    <property type="match status" value="1"/>
</dbReference>
<reference evidence="12 13" key="1">
    <citation type="submission" date="2018-08" db="EMBL/GenBank/DDBJ databases">
        <title>A genome reference for cultivated species of the human gut microbiota.</title>
        <authorList>
            <person name="Zou Y."/>
            <person name="Xue W."/>
            <person name="Luo G."/>
        </authorList>
    </citation>
    <scope>NUCLEOTIDE SEQUENCE [LARGE SCALE GENOMIC DNA]</scope>
    <source>
        <strain evidence="12 13">AF14-18</strain>
    </source>
</reference>
<keyword evidence="2 8" id="KW-0597">Phosphoprotein</keyword>
<dbReference type="GO" id="GO:0000976">
    <property type="term" value="F:transcription cis-regulatory region binding"/>
    <property type="evidence" value="ECO:0007669"/>
    <property type="project" value="TreeGrafter"/>
</dbReference>
<dbReference type="PROSITE" id="PS50110">
    <property type="entry name" value="RESPONSE_REGULATORY"/>
    <property type="match status" value="1"/>
</dbReference>
<dbReference type="Gene3D" id="1.10.10.10">
    <property type="entry name" value="Winged helix-like DNA-binding domain superfamily/Winged helix DNA-binding domain"/>
    <property type="match status" value="1"/>
</dbReference>
<dbReference type="PANTHER" id="PTHR48111">
    <property type="entry name" value="REGULATOR OF RPOS"/>
    <property type="match status" value="1"/>
</dbReference>
<dbReference type="InterPro" id="IPR016032">
    <property type="entry name" value="Sig_transdc_resp-reg_C-effctor"/>
</dbReference>
<gene>
    <name evidence="12" type="ORF">DWW02_02830</name>
</gene>
<keyword evidence="6" id="KW-0804">Transcription</keyword>
<dbReference type="PANTHER" id="PTHR48111:SF1">
    <property type="entry name" value="TWO-COMPONENT RESPONSE REGULATOR ORR33"/>
    <property type="match status" value="1"/>
</dbReference>
<evidence type="ECO:0000259" key="11">
    <source>
        <dbReference type="PROSITE" id="PS51755"/>
    </source>
</evidence>
<dbReference type="Pfam" id="PF00486">
    <property type="entry name" value="Trans_reg_C"/>
    <property type="match status" value="1"/>
</dbReference>
<comment type="caution">
    <text evidence="12">The sequence shown here is derived from an EMBL/GenBank/DDBJ whole genome shotgun (WGS) entry which is preliminary data.</text>
</comment>
<evidence type="ECO:0000259" key="10">
    <source>
        <dbReference type="PROSITE" id="PS50110"/>
    </source>
</evidence>
<dbReference type="SUPFAM" id="SSF46894">
    <property type="entry name" value="C-terminal effector domain of the bipartite response regulators"/>
    <property type="match status" value="1"/>
</dbReference>
<dbReference type="RefSeq" id="WP_117625614.1">
    <property type="nucleotide sequence ID" value="NZ_CATYQV010000095.1"/>
</dbReference>
<dbReference type="InterPro" id="IPR036388">
    <property type="entry name" value="WH-like_DNA-bd_sf"/>
</dbReference>
<evidence type="ECO:0000256" key="1">
    <source>
        <dbReference type="ARBA" id="ARBA00018672"/>
    </source>
</evidence>
<dbReference type="InterPro" id="IPR039420">
    <property type="entry name" value="WalR-like"/>
</dbReference>
<dbReference type="InterPro" id="IPR011006">
    <property type="entry name" value="CheY-like_superfamily"/>
</dbReference>
<dbReference type="Proteomes" id="UP000284543">
    <property type="component" value="Unassembled WGS sequence"/>
</dbReference>
<proteinExistence type="predicted"/>
<evidence type="ECO:0000256" key="4">
    <source>
        <dbReference type="ARBA" id="ARBA00023015"/>
    </source>
</evidence>
<evidence type="ECO:0000256" key="3">
    <source>
        <dbReference type="ARBA" id="ARBA00023012"/>
    </source>
</evidence>
<dbReference type="GO" id="GO:0005829">
    <property type="term" value="C:cytosol"/>
    <property type="evidence" value="ECO:0007669"/>
    <property type="project" value="TreeGrafter"/>
</dbReference>
<evidence type="ECO:0000256" key="2">
    <source>
        <dbReference type="ARBA" id="ARBA00022553"/>
    </source>
</evidence>
<dbReference type="FunFam" id="3.40.50.2300:FF:000001">
    <property type="entry name" value="DNA-binding response regulator PhoB"/>
    <property type="match status" value="1"/>
</dbReference>
<keyword evidence="4" id="KW-0805">Transcription regulation</keyword>
<dbReference type="CDD" id="cd17574">
    <property type="entry name" value="REC_OmpR"/>
    <property type="match status" value="1"/>
</dbReference>
<dbReference type="EMBL" id="QRZM01000001">
    <property type="protein sequence ID" value="RGV78685.1"/>
    <property type="molecule type" value="Genomic_DNA"/>
</dbReference>
<dbReference type="GO" id="GO:0032993">
    <property type="term" value="C:protein-DNA complex"/>
    <property type="evidence" value="ECO:0007669"/>
    <property type="project" value="TreeGrafter"/>
</dbReference>
<organism evidence="12 13">
    <name type="scientific">Enterocloster bolteae</name>
    <dbReference type="NCBI Taxonomy" id="208479"/>
    <lineage>
        <taxon>Bacteria</taxon>
        <taxon>Bacillati</taxon>
        <taxon>Bacillota</taxon>
        <taxon>Clostridia</taxon>
        <taxon>Lachnospirales</taxon>
        <taxon>Lachnospiraceae</taxon>
        <taxon>Enterocloster</taxon>
    </lineage>
</organism>
<feature type="domain" description="Response regulatory" evidence="10">
    <location>
        <begin position="4"/>
        <end position="117"/>
    </location>
</feature>
<dbReference type="PROSITE" id="PS51755">
    <property type="entry name" value="OMPR_PHOB"/>
    <property type="match status" value="1"/>
</dbReference>
<sequence length="233" mass="26582">MAKRIYVADDELHIRTLIQTFLVNEGYEVETFEDGKSLFEAFHTSCPDLIILDIMMPGMDGFALCTAIRRESRVPIIIVSAKDAPMDRVTGITLGSDDYMVKPFLPLELVARVKALFRRAGYIRQDAGETLVCANLSLDPRSRCMTVDGAHFSVTPTEFAFLQYLMERRGEAVSKQVLLKEVWELPDYDLDTRVADDLVKRLRRKFREAGCRAAIETVWGYGFRLEEDRGERS</sequence>
<evidence type="ECO:0000256" key="6">
    <source>
        <dbReference type="ARBA" id="ARBA00023163"/>
    </source>
</evidence>